<keyword evidence="8" id="KW-0862">Zinc</keyword>
<evidence type="ECO:0000256" key="6">
    <source>
        <dbReference type="ARBA" id="ARBA00023274"/>
    </source>
</evidence>
<comment type="function">
    <text evidence="8">Binds the 23S rRNA.</text>
</comment>
<dbReference type="Gene3D" id="4.10.830.30">
    <property type="entry name" value="Ribosomal protein L31"/>
    <property type="match status" value="1"/>
</dbReference>
<keyword evidence="8" id="KW-0479">Metal-binding</keyword>
<organism evidence="9 10">
    <name type="scientific">Ferrimonas gelatinilytica</name>
    <dbReference type="NCBI Taxonomy" id="1255257"/>
    <lineage>
        <taxon>Bacteria</taxon>
        <taxon>Pseudomonadati</taxon>
        <taxon>Pseudomonadota</taxon>
        <taxon>Gammaproteobacteria</taxon>
        <taxon>Alteromonadales</taxon>
        <taxon>Ferrimonadaceae</taxon>
        <taxon>Ferrimonas</taxon>
    </lineage>
</organism>
<dbReference type="InterPro" id="IPR002150">
    <property type="entry name" value="Ribosomal_bL31"/>
</dbReference>
<comment type="similarity">
    <text evidence="1 8">Belongs to the bacterial ribosomal protein bL31 family. Type A subfamily.</text>
</comment>
<dbReference type="NCBIfam" id="NF001809">
    <property type="entry name" value="PRK00528.1"/>
    <property type="match status" value="1"/>
</dbReference>
<accession>A0ABP9SEK7</accession>
<feature type="binding site" evidence="8">
    <location>
        <position position="16"/>
    </location>
    <ligand>
        <name>Zn(2+)</name>
        <dbReference type="ChEBI" id="CHEBI:29105"/>
    </ligand>
</feature>
<protein>
    <recommendedName>
        <fullName evidence="7 8">Large ribosomal subunit protein bL31</fullName>
    </recommendedName>
</protein>
<dbReference type="Pfam" id="PF01197">
    <property type="entry name" value="Ribosomal_L31"/>
    <property type="match status" value="1"/>
</dbReference>
<dbReference type="PROSITE" id="PS01143">
    <property type="entry name" value="RIBOSOMAL_L31"/>
    <property type="match status" value="1"/>
</dbReference>
<evidence type="ECO:0000256" key="1">
    <source>
        <dbReference type="ARBA" id="ARBA00009296"/>
    </source>
</evidence>
<dbReference type="PANTHER" id="PTHR33280">
    <property type="entry name" value="50S RIBOSOMAL PROTEIN L31, CHLOROPLASTIC"/>
    <property type="match status" value="1"/>
</dbReference>
<dbReference type="PRINTS" id="PR01249">
    <property type="entry name" value="RIBOSOMALL31"/>
</dbReference>
<dbReference type="EMBL" id="BAABLF010000029">
    <property type="protein sequence ID" value="GAA5194606.1"/>
    <property type="molecule type" value="Genomic_DNA"/>
</dbReference>
<comment type="cofactor">
    <cofactor evidence="8">
        <name>Zn(2+)</name>
        <dbReference type="ChEBI" id="CHEBI:29105"/>
    </cofactor>
    <text evidence="8">Binds 1 zinc ion per subunit.</text>
</comment>
<comment type="subunit">
    <text evidence="2 8">Part of the 50S ribosomal subunit.</text>
</comment>
<dbReference type="NCBIfam" id="TIGR00105">
    <property type="entry name" value="L31"/>
    <property type="match status" value="1"/>
</dbReference>
<proteinExistence type="inferred from homology"/>
<evidence type="ECO:0000256" key="7">
    <source>
        <dbReference type="ARBA" id="ARBA00035687"/>
    </source>
</evidence>
<evidence type="ECO:0000313" key="10">
    <source>
        <dbReference type="Proteomes" id="UP001501600"/>
    </source>
</evidence>
<keyword evidence="6 8" id="KW-0687">Ribonucleoprotein</keyword>
<reference evidence="10" key="1">
    <citation type="journal article" date="2019" name="Int. J. Syst. Evol. Microbiol.">
        <title>The Global Catalogue of Microorganisms (GCM) 10K type strain sequencing project: providing services to taxonomists for standard genome sequencing and annotation.</title>
        <authorList>
            <consortium name="The Broad Institute Genomics Platform"/>
            <consortium name="The Broad Institute Genome Sequencing Center for Infectious Disease"/>
            <person name="Wu L."/>
            <person name="Ma J."/>
        </authorList>
    </citation>
    <scope>NUCLEOTIDE SEQUENCE [LARGE SCALE GENOMIC DNA]</scope>
    <source>
        <strain evidence="10">JCM 18720</strain>
    </source>
</reference>
<dbReference type="SUPFAM" id="SSF143800">
    <property type="entry name" value="L28p-like"/>
    <property type="match status" value="1"/>
</dbReference>
<name>A0ABP9SEK7_9GAMM</name>
<feature type="binding site" evidence="8">
    <location>
        <position position="18"/>
    </location>
    <ligand>
        <name>Zn(2+)</name>
        <dbReference type="ChEBI" id="CHEBI:29105"/>
    </ligand>
</feature>
<feature type="binding site" evidence="8">
    <location>
        <position position="40"/>
    </location>
    <ligand>
        <name>Zn(2+)</name>
        <dbReference type="ChEBI" id="CHEBI:29105"/>
    </ligand>
</feature>
<dbReference type="Proteomes" id="UP001501600">
    <property type="component" value="Unassembled WGS sequence"/>
</dbReference>
<keyword evidence="3 8" id="KW-0699">rRNA-binding</keyword>
<evidence type="ECO:0000313" key="9">
    <source>
        <dbReference type="EMBL" id="GAA5194606.1"/>
    </source>
</evidence>
<dbReference type="NCBIfam" id="NF000612">
    <property type="entry name" value="PRK00019.1"/>
    <property type="match status" value="1"/>
</dbReference>
<feature type="binding site" evidence="8">
    <location>
        <position position="37"/>
    </location>
    <ligand>
        <name>Zn(2+)</name>
        <dbReference type="ChEBI" id="CHEBI:29105"/>
    </ligand>
</feature>
<keyword evidence="4 8" id="KW-0694">RNA-binding</keyword>
<evidence type="ECO:0000256" key="3">
    <source>
        <dbReference type="ARBA" id="ARBA00022730"/>
    </source>
</evidence>
<evidence type="ECO:0000256" key="4">
    <source>
        <dbReference type="ARBA" id="ARBA00022884"/>
    </source>
</evidence>
<dbReference type="RefSeq" id="WP_345317786.1">
    <property type="nucleotide sequence ID" value="NZ_BAABLF010000029.1"/>
</dbReference>
<dbReference type="PANTHER" id="PTHR33280:SF6">
    <property type="entry name" value="LARGE RIBOSOMAL SUBUNIT PROTEIN BL31A"/>
    <property type="match status" value="1"/>
</dbReference>
<dbReference type="InterPro" id="IPR027491">
    <property type="entry name" value="Ribosomal_bL31_A"/>
</dbReference>
<evidence type="ECO:0000256" key="8">
    <source>
        <dbReference type="HAMAP-Rule" id="MF_00501"/>
    </source>
</evidence>
<evidence type="ECO:0000256" key="2">
    <source>
        <dbReference type="ARBA" id="ARBA00011838"/>
    </source>
</evidence>
<keyword evidence="10" id="KW-1185">Reference proteome</keyword>
<dbReference type="HAMAP" id="MF_00501">
    <property type="entry name" value="Ribosomal_bL31_1"/>
    <property type="match status" value="1"/>
</dbReference>
<comment type="caution">
    <text evidence="9">The sequence shown here is derived from an EMBL/GenBank/DDBJ whole genome shotgun (WGS) entry which is preliminary data.</text>
</comment>
<dbReference type="InterPro" id="IPR034704">
    <property type="entry name" value="Ribosomal_bL28/bL31-like_sf"/>
</dbReference>
<sequence length="71" mass="7955">MKQDIHPNYVEITANCSCGNVIKTRSTVAKDIHLDVCSECHPFYTGKQKVHDTGGRVEKFKSRFGALSTKK</sequence>
<keyword evidence="5 8" id="KW-0689">Ribosomal protein</keyword>
<gene>
    <name evidence="8 9" type="primary">rpmE</name>
    <name evidence="9" type="ORF">GCM10025772_27930</name>
</gene>
<dbReference type="GO" id="GO:0005840">
    <property type="term" value="C:ribosome"/>
    <property type="evidence" value="ECO:0007669"/>
    <property type="project" value="UniProtKB-KW"/>
</dbReference>
<evidence type="ECO:0000256" key="5">
    <source>
        <dbReference type="ARBA" id="ARBA00022980"/>
    </source>
</evidence>
<dbReference type="InterPro" id="IPR042105">
    <property type="entry name" value="Ribosomal_bL31_sf"/>
</dbReference>